<evidence type="ECO:0000259" key="2">
    <source>
        <dbReference type="Pfam" id="PF25298"/>
    </source>
</evidence>
<protein>
    <recommendedName>
        <fullName evidence="2">FP protein C-terminal domain-containing protein</fullName>
    </recommendedName>
</protein>
<feature type="coiled-coil region" evidence="1">
    <location>
        <begin position="48"/>
        <end position="82"/>
    </location>
</feature>
<dbReference type="Proteomes" id="UP000821853">
    <property type="component" value="Unassembled WGS sequence"/>
</dbReference>
<proteinExistence type="predicted"/>
<name>A0A9J6H806_HAELO</name>
<dbReference type="AlphaFoldDB" id="A0A9J6H806"/>
<evidence type="ECO:0000313" key="4">
    <source>
        <dbReference type="Proteomes" id="UP000821853"/>
    </source>
</evidence>
<organism evidence="3 4">
    <name type="scientific">Haemaphysalis longicornis</name>
    <name type="common">Bush tick</name>
    <dbReference type="NCBI Taxonomy" id="44386"/>
    <lineage>
        <taxon>Eukaryota</taxon>
        <taxon>Metazoa</taxon>
        <taxon>Ecdysozoa</taxon>
        <taxon>Arthropoda</taxon>
        <taxon>Chelicerata</taxon>
        <taxon>Arachnida</taxon>
        <taxon>Acari</taxon>
        <taxon>Parasitiformes</taxon>
        <taxon>Ixodida</taxon>
        <taxon>Ixodoidea</taxon>
        <taxon>Ixodidae</taxon>
        <taxon>Haemaphysalinae</taxon>
        <taxon>Haemaphysalis</taxon>
    </lineage>
</organism>
<gene>
    <name evidence="3" type="ORF">HPB48_023698</name>
</gene>
<keyword evidence="4" id="KW-1185">Reference proteome</keyword>
<comment type="caution">
    <text evidence="3">The sequence shown here is derived from an EMBL/GenBank/DDBJ whole genome shotgun (WGS) entry which is preliminary data.</text>
</comment>
<dbReference type="Gene3D" id="3.30.70.1820">
    <property type="entry name" value="L1 transposable element, RRM domain"/>
    <property type="match status" value="1"/>
</dbReference>
<evidence type="ECO:0000313" key="3">
    <source>
        <dbReference type="EMBL" id="KAH9383032.1"/>
    </source>
</evidence>
<dbReference type="OMA" id="EMNIITF"/>
<dbReference type="OrthoDB" id="6509011at2759"/>
<dbReference type="EMBL" id="JABSTR010000939">
    <property type="protein sequence ID" value="KAH9383032.1"/>
    <property type="molecule type" value="Genomic_DNA"/>
</dbReference>
<feature type="domain" description="FP protein C-terminal" evidence="2">
    <location>
        <begin position="188"/>
        <end position="238"/>
    </location>
</feature>
<dbReference type="VEuPathDB" id="VectorBase:HLOH_053109"/>
<sequence length="242" mass="27961">MAKELRALFDKLKSDLRADFKELRESFDRDVRKELREMNIITFANKHYEEIKAENQVLKASNAKLEEQCAELARQVKDHEVRILQAEQYSRSANVEIKGIPDNASEDLTDLLIRIGEKVEVSLAAADFEAIHRAPTAKKDTQQNIVVQFTRRQQRDNFLQKARAARPKCSDLRLGSEEPVFVNEHLCPELKRLLGQATARKRETGWKYVWVQNGKIYARKMDNGPRIRILSSENVAKMRSSP</sequence>
<dbReference type="InterPro" id="IPR057251">
    <property type="entry name" value="FP_C"/>
</dbReference>
<evidence type="ECO:0000256" key="1">
    <source>
        <dbReference type="SAM" id="Coils"/>
    </source>
</evidence>
<keyword evidence="1" id="KW-0175">Coiled coil</keyword>
<dbReference type="Pfam" id="PF25298">
    <property type="entry name" value="Baculo_FP_2nd"/>
    <property type="match status" value="1"/>
</dbReference>
<reference evidence="3 4" key="1">
    <citation type="journal article" date="2020" name="Cell">
        <title>Large-Scale Comparative Analyses of Tick Genomes Elucidate Their Genetic Diversity and Vector Capacities.</title>
        <authorList>
            <consortium name="Tick Genome and Microbiome Consortium (TIGMIC)"/>
            <person name="Jia N."/>
            <person name="Wang J."/>
            <person name="Shi W."/>
            <person name="Du L."/>
            <person name="Sun Y."/>
            <person name="Zhan W."/>
            <person name="Jiang J.F."/>
            <person name="Wang Q."/>
            <person name="Zhang B."/>
            <person name="Ji P."/>
            <person name="Bell-Sakyi L."/>
            <person name="Cui X.M."/>
            <person name="Yuan T.T."/>
            <person name="Jiang B.G."/>
            <person name="Yang W.F."/>
            <person name="Lam T.T."/>
            <person name="Chang Q.C."/>
            <person name="Ding S.J."/>
            <person name="Wang X.J."/>
            <person name="Zhu J.G."/>
            <person name="Ruan X.D."/>
            <person name="Zhao L."/>
            <person name="Wei J.T."/>
            <person name="Ye R.Z."/>
            <person name="Que T.C."/>
            <person name="Du C.H."/>
            <person name="Zhou Y.H."/>
            <person name="Cheng J.X."/>
            <person name="Dai P.F."/>
            <person name="Guo W.B."/>
            <person name="Han X.H."/>
            <person name="Huang E.J."/>
            <person name="Li L.F."/>
            <person name="Wei W."/>
            <person name="Gao Y.C."/>
            <person name="Liu J.Z."/>
            <person name="Shao H.Z."/>
            <person name="Wang X."/>
            <person name="Wang C.C."/>
            <person name="Yang T.C."/>
            <person name="Huo Q.B."/>
            <person name="Li W."/>
            <person name="Chen H.Y."/>
            <person name="Chen S.E."/>
            <person name="Zhou L.G."/>
            <person name="Ni X.B."/>
            <person name="Tian J.H."/>
            <person name="Sheng Y."/>
            <person name="Liu T."/>
            <person name="Pan Y.S."/>
            <person name="Xia L.Y."/>
            <person name="Li J."/>
            <person name="Zhao F."/>
            <person name="Cao W.C."/>
        </authorList>
    </citation>
    <scope>NUCLEOTIDE SEQUENCE [LARGE SCALE GENOMIC DNA]</scope>
    <source>
        <strain evidence="3">HaeL-2018</strain>
    </source>
</reference>
<accession>A0A9J6H806</accession>